<feature type="transmembrane region" description="Helical" evidence="2">
    <location>
        <begin position="51"/>
        <end position="72"/>
    </location>
</feature>
<sequence>MIWKSEVAVVSAAAYSVDVSANLDTISGPAVTPANLPPQDSSDMARNKNPFRVFMITINYLNYIVPLFFYAIRYAEVFWVSHKGFAFLFSAQLMMNAIHYALGFVGMSIMYKLSMYVHGDYNNDMENSPNIVQPSLLILAFLSMNITVFLSAVIFYLFGYTRYKLSESEVVSPDEVDGQGTAKLWILRFNGLLPHIGAFIVFVILIVCKGVFIVEYITVYSWLEDGDGRILCCILFDILFLLAWLALWVMFTFKLNWKFGFFSHPAPYSKVDGPSDSYRDQGSSNSDTDVESHGLNHYASSGHNAKEAETSFGKAGDTCLLAKQFENHRNVALVNEEPDRIANNSIKYADEDSSIAIDSASSPSKYKQDEKPKNPSSDDASRGGLMMEVSLEDDSPTVSSPMLPQEA</sequence>
<reference evidence="3 4" key="1">
    <citation type="journal article" date="2017" name="PLoS Biol.">
        <title>The sea cucumber genome provides insights into morphological evolution and visceral regeneration.</title>
        <authorList>
            <person name="Zhang X."/>
            <person name="Sun L."/>
            <person name="Yuan J."/>
            <person name="Sun Y."/>
            <person name="Gao Y."/>
            <person name="Zhang L."/>
            <person name="Li S."/>
            <person name="Dai H."/>
            <person name="Hamel J.F."/>
            <person name="Liu C."/>
            <person name="Yu Y."/>
            <person name="Liu S."/>
            <person name="Lin W."/>
            <person name="Guo K."/>
            <person name="Jin S."/>
            <person name="Xu P."/>
            <person name="Storey K.B."/>
            <person name="Huan P."/>
            <person name="Zhang T."/>
            <person name="Zhou Y."/>
            <person name="Zhang J."/>
            <person name="Lin C."/>
            <person name="Li X."/>
            <person name="Xing L."/>
            <person name="Huo D."/>
            <person name="Sun M."/>
            <person name="Wang L."/>
            <person name="Mercier A."/>
            <person name="Li F."/>
            <person name="Yang H."/>
            <person name="Xiang J."/>
        </authorList>
    </citation>
    <scope>NUCLEOTIDE SEQUENCE [LARGE SCALE GENOMIC DNA]</scope>
    <source>
        <strain evidence="3">Shaxun</strain>
        <tissue evidence="3">Muscle</tissue>
    </source>
</reference>
<evidence type="ECO:0008006" key="5">
    <source>
        <dbReference type="Google" id="ProtNLM"/>
    </source>
</evidence>
<feature type="transmembrane region" description="Helical" evidence="2">
    <location>
        <begin position="131"/>
        <end position="158"/>
    </location>
</feature>
<dbReference type="InterPro" id="IPR053291">
    <property type="entry name" value="Ommatidial_diff-associated"/>
</dbReference>
<proteinExistence type="predicted"/>
<dbReference type="EMBL" id="MRZV01002613">
    <property type="protein sequence ID" value="PIK33336.1"/>
    <property type="molecule type" value="Genomic_DNA"/>
</dbReference>
<protein>
    <recommendedName>
        <fullName evidence="5">Transmembrane protein</fullName>
    </recommendedName>
</protein>
<evidence type="ECO:0000256" key="2">
    <source>
        <dbReference type="SAM" id="Phobius"/>
    </source>
</evidence>
<feature type="region of interest" description="Disordered" evidence="1">
    <location>
        <begin position="354"/>
        <end position="407"/>
    </location>
</feature>
<feature type="compositionally biased region" description="Polar residues" evidence="1">
    <location>
        <begin position="396"/>
        <end position="407"/>
    </location>
</feature>
<feature type="transmembrane region" description="Helical" evidence="2">
    <location>
        <begin position="196"/>
        <end position="222"/>
    </location>
</feature>
<dbReference type="PANTHER" id="PTHR21579">
    <property type="entry name" value="PROTEIN TINCAR"/>
    <property type="match status" value="1"/>
</dbReference>
<dbReference type="OrthoDB" id="10033661at2759"/>
<comment type="caution">
    <text evidence="3">The sequence shown here is derived from an EMBL/GenBank/DDBJ whole genome shotgun (WGS) entry which is preliminary data.</text>
</comment>
<name>A0A2G8JC65_STIJA</name>
<keyword evidence="4" id="KW-1185">Reference proteome</keyword>
<accession>A0A2G8JC65</accession>
<keyword evidence="2" id="KW-1133">Transmembrane helix</keyword>
<dbReference type="PANTHER" id="PTHR21579:SF20">
    <property type="entry name" value="PROTEIN TINCAR"/>
    <property type="match status" value="1"/>
</dbReference>
<keyword evidence="2" id="KW-0812">Transmembrane</keyword>
<feature type="transmembrane region" description="Helical" evidence="2">
    <location>
        <begin position="228"/>
        <end position="251"/>
    </location>
</feature>
<organism evidence="3 4">
    <name type="scientific">Stichopus japonicus</name>
    <name type="common">Sea cucumber</name>
    <dbReference type="NCBI Taxonomy" id="307972"/>
    <lineage>
        <taxon>Eukaryota</taxon>
        <taxon>Metazoa</taxon>
        <taxon>Echinodermata</taxon>
        <taxon>Eleutherozoa</taxon>
        <taxon>Echinozoa</taxon>
        <taxon>Holothuroidea</taxon>
        <taxon>Aspidochirotacea</taxon>
        <taxon>Aspidochirotida</taxon>
        <taxon>Stichopodidae</taxon>
        <taxon>Apostichopus</taxon>
    </lineage>
</organism>
<keyword evidence="2" id="KW-0472">Membrane</keyword>
<dbReference type="Proteomes" id="UP000230750">
    <property type="component" value="Unassembled WGS sequence"/>
</dbReference>
<evidence type="ECO:0000313" key="4">
    <source>
        <dbReference type="Proteomes" id="UP000230750"/>
    </source>
</evidence>
<evidence type="ECO:0000256" key="1">
    <source>
        <dbReference type="SAM" id="MobiDB-lite"/>
    </source>
</evidence>
<dbReference type="AlphaFoldDB" id="A0A2G8JC65"/>
<evidence type="ECO:0000313" key="3">
    <source>
        <dbReference type="EMBL" id="PIK33336.1"/>
    </source>
</evidence>
<gene>
    <name evidence="3" type="ORF">BSL78_29845</name>
</gene>
<feature type="transmembrane region" description="Helical" evidence="2">
    <location>
        <begin position="84"/>
        <end position="111"/>
    </location>
</feature>